<evidence type="ECO:0000256" key="4">
    <source>
        <dbReference type="PROSITE-ProRule" id="PRU00125"/>
    </source>
</evidence>
<evidence type="ECO:0000256" key="5">
    <source>
        <dbReference type="SAM" id="MobiDB-lite"/>
    </source>
</evidence>
<keyword evidence="1 4" id="KW-0479">Metal-binding</keyword>
<feature type="domain" description="LIM zinc-binding" evidence="6">
    <location>
        <begin position="4"/>
        <end position="64"/>
    </location>
</feature>
<organism evidence="7 8">
    <name type="scientific">Chilo suppressalis</name>
    <name type="common">Asiatic rice borer moth</name>
    <dbReference type="NCBI Taxonomy" id="168631"/>
    <lineage>
        <taxon>Eukaryota</taxon>
        <taxon>Metazoa</taxon>
        <taxon>Ecdysozoa</taxon>
        <taxon>Arthropoda</taxon>
        <taxon>Hexapoda</taxon>
        <taxon>Insecta</taxon>
        <taxon>Pterygota</taxon>
        <taxon>Neoptera</taxon>
        <taxon>Endopterygota</taxon>
        <taxon>Lepidoptera</taxon>
        <taxon>Glossata</taxon>
        <taxon>Ditrysia</taxon>
        <taxon>Pyraloidea</taxon>
        <taxon>Crambidae</taxon>
        <taxon>Crambinae</taxon>
        <taxon>Chilo</taxon>
    </lineage>
</organism>
<dbReference type="InterPro" id="IPR001781">
    <property type="entry name" value="Znf_LIM"/>
</dbReference>
<dbReference type="EMBL" id="OU963899">
    <property type="protein sequence ID" value="CAH0406558.1"/>
    <property type="molecule type" value="Genomic_DNA"/>
</dbReference>
<evidence type="ECO:0000313" key="7">
    <source>
        <dbReference type="EMBL" id="CAH0406558.1"/>
    </source>
</evidence>
<evidence type="ECO:0000256" key="3">
    <source>
        <dbReference type="ARBA" id="ARBA00023038"/>
    </source>
</evidence>
<evidence type="ECO:0000313" key="8">
    <source>
        <dbReference type="Proteomes" id="UP001153292"/>
    </source>
</evidence>
<keyword evidence="3 4" id="KW-0440">LIM domain</keyword>
<sequence>MPCVVCQHCHKLFKKEDEITVQEGYSYHKKCHKCYVCSETNLKNAEVFMGVIFCYRCAQRIFRGCCSARRAKTGTRAKAAAMARVKRRNRSRHHQYKKDENSKHHPINGVLELTQLEASTESGSSHRATTIEKMSNSLKLIAKPAQGVDCRIMEDTSKFMEKKSTEIGVTTEVTQELLRQMNCPVVDNIKYESKIPVDNKSPKDKGDNRYNKTIICSDLRMAELGVSTEIAHMALRKKSEMPVIIKSDHRLKERGSFSLSGSRRTEDSDATGSNNVDWLQSIYSLKVSDNPSWLDRTVGSILKIPYRFFKNKILDRSSRIGEESRKSTSEMVKNVKLLFYNEITRHQHRGVKRLYSTINRRSTPYKLGWLNLVSKVSAVINPAGTIRQQIKEPKRCIHFRSSHSYRCMRAQVMKQAGPTKSELAIIRSKLKNILFAPSYLANYYYTKPMPAVMSQACGTHSHQLNMQSLTKNIIAV</sequence>
<keyword evidence="2 4" id="KW-0862">Zinc</keyword>
<evidence type="ECO:0000256" key="1">
    <source>
        <dbReference type="ARBA" id="ARBA00022723"/>
    </source>
</evidence>
<dbReference type="CDD" id="cd08368">
    <property type="entry name" value="LIM"/>
    <property type="match status" value="1"/>
</dbReference>
<gene>
    <name evidence="7" type="ORF">CHILSU_LOCUS9935</name>
</gene>
<dbReference type="Gene3D" id="2.10.110.10">
    <property type="entry name" value="Cysteine Rich Protein"/>
    <property type="match status" value="1"/>
</dbReference>
<dbReference type="PROSITE" id="PS50023">
    <property type="entry name" value="LIM_DOMAIN_2"/>
    <property type="match status" value="1"/>
</dbReference>
<evidence type="ECO:0000259" key="6">
    <source>
        <dbReference type="PROSITE" id="PS50023"/>
    </source>
</evidence>
<keyword evidence="8" id="KW-1185">Reference proteome</keyword>
<name>A0ABN8B9V7_CHISP</name>
<protein>
    <recommendedName>
        <fullName evidence="6">LIM zinc-binding domain-containing protein</fullName>
    </recommendedName>
</protein>
<reference evidence="7" key="1">
    <citation type="submission" date="2021-12" db="EMBL/GenBank/DDBJ databases">
        <authorList>
            <person name="King R."/>
        </authorList>
    </citation>
    <scope>NUCLEOTIDE SEQUENCE</scope>
</reference>
<dbReference type="Proteomes" id="UP001153292">
    <property type="component" value="Chromosome 6"/>
</dbReference>
<proteinExistence type="predicted"/>
<feature type="compositionally biased region" description="Basic residues" evidence="5">
    <location>
        <begin position="85"/>
        <end position="96"/>
    </location>
</feature>
<evidence type="ECO:0000256" key="2">
    <source>
        <dbReference type="ARBA" id="ARBA00022833"/>
    </source>
</evidence>
<accession>A0ABN8B9V7</accession>
<feature type="region of interest" description="Disordered" evidence="5">
    <location>
        <begin position="85"/>
        <end position="104"/>
    </location>
</feature>